<dbReference type="Pfam" id="PF02381">
    <property type="entry name" value="MraZ"/>
    <property type="match status" value="1"/>
</dbReference>
<keyword evidence="5 7" id="KW-0238">DNA-binding</keyword>
<comment type="caution">
    <text evidence="9">The sequence shown here is derived from an EMBL/GenBank/DDBJ whole genome shotgun (WGS) entry which is preliminary data.</text>
</comment>
<sequence>MPVSDLKDLVPAKRGPMTGFVSHFTNRVDAKGRVSIPAPFRAALAKDGFEGLYCFPSPFQEAVDAGGNGLTSEIQKRLDAFSTLSLEYDALSTALYGASETLKIDRDGRIVLSEMIRNHTGIDGEVTFVGQGFKFQIWEPVRFAKHRDEAMKRALAVLSSGGAPGTTAGGAL</sequence>
<dbReference type="GO" id="GO:0003700">
    <property type="term" value="F:DNA-binding transcription factor activity"/>
    <property type="evidence" value="ECO:0007669"/>
    <property type="project" value="UniProtKB-UniRule"/>
</dbReference>
<proteinExistence type="inferred from homology"/>
<name>A0A166ASH0_9HYPH</name>
<keyword evidence="3" id="KW-0677">Repeat</keyword>
<evidence type="ECO:0000313" key="10">
    <source>
        <dbReference type="Proteomes" id="UP000076577"/>
    </source>
</evidence>
<reference evidence="9 10" key="1">
    <citation type="journal article" date="2016" name="Front. Microbiol.">
        <title>Comparative Genomic Analysis Reveals a Diverse Repertoire of Genes Involved in Prokaryote-Eukaryote Interactions within the Pseudovibrio Genus.</title>
        <authorList>
            <person name="Romano S."/>
            <person name="Fernandez-Guerra A."/>
            <person name="Reen F.J."/>
            <person name="Glockner F.O."/>
            <person name="Crowley S.P."/>
            <person name="O'Sullivan O."/>
            <person name="Cotter P.D."/>
            <person name="Adams C."/>
            <person name="Dobson A.D."/>
            <person name="O'Gara F."/>
        </authorList>
    </citation>
    <scope>NUCLEOTIDE SEQUENCE [LARGE SCALE GENOMIC DNA]</scope>
    <source>
        <strain evidence="9 10">Ad2</strain>
    </source>
</reference>
<evidence type="ECO:0000313" key="9">
    <source>
        <dbReference type="EMBL" id="KZL21495.1"/>
    </source>
</evidence>
<dbReference type="PANTHER" id="PTHR34701:SF1">
    <property type="entry name" value="TRANSCRIPTIONAL REGULATOR MRAZ"/>
    <property type="match status" value="1"/>
</dbReference>
<protein>
    <recommendedName>
        <fullName evidence="1 7">Transcriptional regulator MraZ</fullName>
    </recommendedName>
</protein>
<dbReference type="EMBL" id="LMCB01000004">
    <property type="protein sequence ID" value="KZL21495.1"/>
    <property type="molecule type" value="Genomic_DNA"/>
</dbReference>
<keyword evidence="4 7" id="KW-0805">Transcription regulation</keyword>
<dbReference type="PATRIC" id="fig|989403.3.peg.836"/>
<accession>A0A166ASH0</accession>
<evidence type="ECO:0000256" key="1">
    <source>
        <dbReference type="ARBA" id="ARBA00013860"/>
    </source>
</evidence>
<comment type="subcellular location">
    <subcellularLocation>
        <location evidence="7">Cytoplasm</location>
        <location evidence="7">Nucleoid</location>
    </subcellularLocation>
</comment>
<dbReference type="InterPro" id="IPR020603">
    <property type="entry name" value="MraZ_dom"/>
</dbReference>
<evidence type="ECO:0000256" key="3">
    <source>
        <dbReference type="ARBA" id="ARBA00022737"/>
    </source>
</evidence>
<dbReference type="InterPro" id="IPR007159">
    <property type="entry name" value="SpoVT-AbrB_dom"/>
</dbReference>
<dbReference type="CDD" id="cd16320">
    <property type="entry name" value="MraZ_N"/>
    <property type="match status" value="1"/>
</dbReference>
<dbReference type="InterPro" id="IPR035644">
    <property type="entry name" value="MraZ_C"/>
</dbReference>
<comment type="similarity">
    <text evidence="7">Belongs to the MraZ family.</text>
</comment>
<evidence type="ECO:0000256" key="4">
    <source>
        <dbReference type="ARBA" id="ARBA00023015"/>
    </source>
</evidence>
<dbReference type="InterPro" id="IPR037914">
    <property type="entry name" value="SpoVT-AbrB_sf"/>
</dbReference>
<evidence type="ECO:0000256" key="5">
    <source>
        <dbReference type="ARBA" id="ARBA00023125"/>
    </source>
</evidence>
<feature type="domain" description="SpoVT-AbrB" evidence="8">
    <location>
        <begin position="99"/>
        <end position="142"/>
    </location>
</feature>
<evidence type="ECO:0000256" key="7">
    <source>
        <dbReference type="HAMAP-Rule" id="MF_01008"/>
    </source>
</evidence>
<dbReference type="InterPro" id="IPR003444">
    <property type="entry name" value="MraZ"/>
</dbReference>
<dbReference type="GO" id="GO:0009295">
    <property type="term" value="C:nucleoid"/>
    <property type="evidence" value="ECO:0007669"/>
    <property type="project" value="UniProtKB-SubCell"/>
</dbReference>
<dbReference type="CDD" id="cd16321">
    <property type="entry name" value="MraZ_C"/>
    <property type="match status" value="1"/>
</dbReference>
<comment type="subunit">
    <text evidence="7">Forms oligomers.</text>
</comment>
<dbReference type="STRING" id="989403.SAMN05421798_10662"/>
<organism evidence="9 10">
    <name type="scientific">Pseudovibrio axinellae</name>
    <dbReference type="NCBI Taxonomy" id="989403"/>
    <lineage>
        <taxon>Bacteria</taxon>
        <taxon>Pseudomonadati</taxon>
        <taxon>Pseudomonadota</taxon>
        <taxon>Alphaproteobacteria</taxon>
        <taxon>Hyphomicrobiales</taxon>
        <taxon>Stappiaceae</taxon>
        <taxon>Pseudovibrio</taxon>
    </lineage>
</organism>
<keyword evidence="2 7" id="KW-0963">Cytoplasm</keyword>
<feature type="domain" description="SpoVT-AbrB" evidence="8">
    <location>
        <begin position="23"/>
        <end position="70"/>
    </location>
</feature>
<evidence type="ECO:0000256" key="6">
    <source>
        <dbReference type="ARBA" id="ARBA00023163"/>
    </source>
</evidence>
<keyword evidence="6 7" id="KW-0804">Transcription</keyword>
<dbReference type="InterPro" id="IPR035642">
    <property type="entry name" value="MraZ_N"/>
</dbReference>
<keyword evidence="10" id="KW-1185">Reference proteome</keyword>
<dbReference type="PROSITE" id="PS51740">
    <property type="entry name" value="SPOVT_ABRB"/>
    <property type="match status" value="2"/>
</dbReference>
<dbReference type="HAMAP" id="MF_01008">
    <property type="entry name" value="MraZ"/>
    <property type="match status" value="1"/>
</dbReference>
<dbReference type="PANTHER" id="PTHR34701">
    <property type="entry name" value="TRANSCRIPTIONAL REGULATOR MRAZ"/>
    <property type="match status" value="1"/>
</dbReference>
<dbReference type="InterPro" id="IPR038619">
    <property type="entry name" value="MraZ_sf"/>
</dbReference>
<dbReference type="AlphaFoldDB" id="A0A166ASH0"/>
<dbReference type="GO" id="GO:2000143">
    <property type="term" value="P:negative regulation of DNA-templated transcription initiation"/>
    <property type="evidence" value="ECO:0007669"/>
    <property type="project" value="TreeGrafter"/>
</dbReference>
<evidence type="ECO:0000256" key="2">
    <source>
        <dbReference type="ARBA" id="ARBA00022490"/>
    </source>
</evidence>
<dbReference type="Gene3D" id="3.40.1550.20">
    <property type="entry name" value="Transcriptional regulator MraZ domain"/>
    <property type="match status" value="1"/>
</dbReference>
<gene>
    <name evidence="7 9" type="primary">mraZ</name>
    <name evidence="9" type="ORF">PsAD2_00790</name>
</gene>
<dbReference type="SUPFAM" id="SSF89447">
    <property type="entry name" value="AbrB/MazE/MraZ-like"/>
    <property type="match status" value="1"/>
</dbReference>
<evidence type="ECO:0000259" key="8">
    <source>
        <dbReference type="PROSITE" id="PS51740"/>
    </source>
</evidence>
<dbReference type="Proteomes" id="UP000076577">
    <property type="component" value="Unassembled WGS sequence"/>
</dbReference>
<dbReference type="GO" id="GO:0000976">
    <property type="term" value="F:transcription cis-regulatory region binding"/>
    <property type="evidence" value="ECO:0007669"/>
    <property type="project" value="TreeGrafter"/>
</dbReference>
<dbReference type="GO" id="GO:0005737">
    <property type="term" value="C:cytoplasm"/>
    <property type="evidence" value="ECO:0007669"/>
    <property type="project" value="UniProtKB-UniRule"/>
</dbReference>